<dbReference type="Proteomes" id="UP000055611">
    <property type="component" value="Chromosome"/>
</dbReference>
<dbReference type="OrthoDB" id="5465182at2"/>
<dbReference type="KEGG" id="dej:AWY79_04675"/>
<evidence type="ECO:0000256" key="1">
    <source>
        <dbReference type="SAM" id="Phobius"/>
    </source>
</evidence>
<gene>
    <name evidence="2" type="ORF">AWY79_04675</name>
    <name evidence="3" type="ORF">EDC59_104137</name>
</gene>
<evidence type="ECO:0000313" key="2">
    <source>
        <dbReference type="EMBL" id="AMK10459.1"/>
    </source>
</evidence>
<dbReference type="EMBL" id="CP014206">
    <property type="protein sequence ID" value="AMK10459.1"/>
    <property type="molecule type" value="Genomic_DNA"/>
</dbReference>
<keyword evidence="1" id="KW-0812">Transmembrane</keyword>
<accession>A0A126QL05</accession>
<reference evidence="3 5" key="2">
    <citation type="submission" date="2019-03" db="EMBL/GenBank/DDBJ databases">
        <title>Genomic Encyclopedia of Type Strains, Phase IV (KMG-IV): sequencing the most valuable type-strain genomes for metagenomic binning, comparative biology and taxonomic classification.</title>
        <authorList>
            <person name="Goeker M."/>
        </authorList>
    </citation>
    <scope>NUCLEOTIDE SEQUENCE [LARGE SCALE GENOMIC DNA]</scope>
    <source>
        <strain evidence="3 5">DSM 101483</strain>
    </source>
</reference>
<organism evidence="3 5">
    <name type="scientific">Pseudodesulfovibrio indicus</name>
    <dbReference type="NCBI Taxonomy" id="1716143"/>
    <lineage>
        <taxon>Bacteria</taxon>
        <taxon>Pseudomonadati</taxon>
        <taxon>Thermodesulfobacteriota</taxon>
        <taxon>Desulfovibrionia</taxon>
        <taxon>Desulfovibrionales</taxon>
        <taxon>Desulfovibrionaceae</taxon>
    </lineage>
</organism>
<evidence type="ECO:0000313" key="3">
    <source>
        <dbReference type="EMBL" id="TDT89144.1"/>
    </source>
</evidence>
<name>A0A126QL05_9BACT</name>
<reference evidence="2 4" key="1">
    <citation type="journal article" date="2016" name="Front. Microbiol.">
        <title>Genome Sequence of the Piezophilic, Mesophilic Sulfate-Reducing Bacterium Desulfovibrio indicus J2T.</title>
        <authorList>
            <person name="Cao J."/>
            <person name="Maignien L."/>
            <person name="Shao Z."/>
            <person name="Alain K."/>
            <person name="Jebbar M."/>
        </authorList>
    </citation>
    <scope>NUCLEOTIDE SEQUENCE [LARGE SCALE GENOMIC DNA]</scope>
    <source>
        <strain evidence="2 4">J2</strain>
    </source>
</reference>
<evidence type="ECO:0000313" key="4">
    <source>
        <dbReference type="Proteomes" id="UP000055611"/>
    </source>
</evidence>
<proteinExistence type="predicted"/>
<dbReference type="EMBL" id="SOBK01000004">
    <property type="protein sequence ID" value="TDT89144.1"/>
    <property type="molecule type" value="Genomic_DNA"/>
</dbReference>
<sequence>MIVTPSSLFELAVRRHRQPWNWSLHCAALALFCCALLWRSYLALSAGAVLFGAGFFELNLGELPAGRWSGLVRRGVEWEKNWSAVPWTWLKWARLGFSLLVGAVLVWALWEGELATLMLLACFAVLWRIRRENRESGIDP</sequence>
<keyword evidence="1" id="KW-1133">Transmembrane helix</keyword>
<dbReference type="AlphaFoldDB" id="A0A126QL05"/>
<evidence type="ECO:0000313" key="5">
    <source>
        <dbReference type="Proteomes" id="UP000295506"/>
    </source>
</evidence>
<keyword evidence="1" id="KW-0472">Membrane</keyword>
<dbReference type="Proteomes" id="UP000295506">
    <property type="component" value="Unassembled WGS sequence"/>
</dbReference>
<protein>
    <submittedName>
        <fullName evidence="3">Uncharacterized protein</fullName>
    </submittedName>
</protein>
<keyword evidence="4" id="KW-1185">Reference proteome</keyword>
<feature type="transmembrane region" description="Helical" evidence="1">
    <location>
        <begin position="97"/>
        <end position="127"/>
    </location>
</feature>
<dbReference type="RefSeq" id="WP_066800975.1">
    <property type="nucleotide sequence ID" value="NZ_CP014206.1"/>
</dbReference>